<dbReference type="GO" id="GO:0003677">
    <property type="term" value="F:DNA binding"/>
    <property type="evidence" value="ECO:0007669"/>
    <property type="project" value="InterPro"/>
</dbReference>
<dbReference type="Gene3D" id="1.10.443.10">
    <property type="entry name" value="Intergrase catalytic core"/>
    <property type="match status" value="1"/>
</dbReference>
<evidence type="ECO:0008006" key="4">
    <source>
        <dbReference type="Google" id="ProtNLM"/>
    </source>
</evidence>
<accession>A0A8H7VJM1</accession>
<dbReference type="InterPro" id="IPR013762">
    <property type="entry name" value="Integrase-like_cat_sf"/>
</dbReference>
<dbReference type="GO" id="GO:0006310">
    <property type="term" value="P:DNA recombination"/>
    <property type="evidence" value="ECO:0007669"/>
    <property type="project" value="UniProtKB-KW"/>
</dbReference>
<dbReference type="PANTHER" id="PTHR35617">
    <property type="entry name" value="PHAGE_INTEGRASE DOMAIN-CONTAINING PROTEIN"/>
    <property type="match status" value="1"/>
</dbReference>
<dbReference type="InterPro" id="IPR011010">
    <property type="entry name" value="DNA_brk_join_enz"/>
</dbReference>
<evidence type="ECO:0000313" key="3">
    <source>
        <dbReference type="Proteomes" id="UP000646827"/>
    </source>
</evidence>
<evidence type="ECO:0000313" key="2">
    <source>
        <dbReference type="EMBL" id="KAG2218918.1"/>
    </source>
</evidence>
<dbReference type="SUPFAM" id="SSF56349">
    <property type="entry name" value="DNA breaking-rejoining enzymes"/>
    <property type="match status" value="1"/>
</dbReference>
<comment type="caution">
    <text evidence="2">The sequence shown here is derived from an EMBL/GenBank/DDBJ whole genome shotgun (WGS) entry which is preliminary data.</text>
</comment>
<proteinExistence type="predicted"/>
<protein>
    <recommendedName>
        <fullName evidence="4">Tyr recombinase domain-containing protein</fullName>
    </recommendedName>
</protein>
<reference evidence="2 3" key="1">
    <citation type="submission" date="2020-12" db="EMBL/GenBank/DDBJ databases">
        <title>Metabolic potential, ecology and presence of endohyphal bacteria is reflected in genomic diversity of Mucoromycotina.</title>
        <authorList>
            <person name="Muszewska A."/>
            <person name="Okrasinska A."/>
            <person name="Steczkiewicz K."/>
            <person name="Drgas O."/>
            <person name="Orlowska M."/>
            <person name="Perlinska-Lenart U."/>
            <person name="Aleksandrzak-Piekarczyk T."/>
            <person name="Szatraj K."/>
            <person name="Zielenkiewicz U."/>
            <person name="Pilsyk S."/>
            <person name="Malc E."/>
            <person name="Mieczkowski P."/>
            <person name="Kruszewska J.S."/>
            <person name="Biernat P."/>
            <person name="Pawlowska J."/>
        </authorList>
    </citation>
    <scope>NUCLEOTIDE SEQUENCE [LARGE SCALE GENOMIC DNA]</scope>
    <source>
        <strain evidence="2 3">CBS 142.35</strain>
    </source>
</reference>
<dbReference type="OrthoDB" id="2209375at2759"/>
<dbReference type="GO" id="GO:0015074">
    <property type="term" value="P:DNA integration"/>
    <property type="evidence" value="ECO:0007669"/>
    <property type="project" value="InterPro"/>
</dbReference>
<dbReference type="EMBL" id="JAEPRB010000203">
    <property type="protein sequence ID" value="KAG2218918.1"/>
    <property type="molecule type" value="Genomic_DNA"/>
</dbReference>
<keyword evidence="1" id="KW-0233">DNA recombination</keyword>
<gene>
    <name evidence="2" type="ORF">INT45_008155</name>
</gene>
<name>A0A8H7VJM1_9FUNG</name>
<sequence length="247" mass="28591">MENRNSSSQYLNGLRSSIASVFKLIHPNNTPYAEVDCIKEFFEAKRKFEFIIPTKEKFQTWDLDVLTYYTKKKWPATDHNTMSLYYLQIKTILVMCMTTFGRPRSDVGIILYQDETQVKSQIFGLLKDEDLCLVRILHSFIDRTKHLRSSLPDNHTLFLKFIFDPNKVGSVSPGTVATWIKICMKEAGINTNKTYKPHSLRSASSTKAVENGITIPNVKKHGNLSQQAFTFEKYYLNHIQPRLPTRK</sequence>
<dbReference type="Proteomes" id="UP000646827">
    <property type="component" value="Unassembled WGS sequence"/>
</dbReference>
<evidence type="ECO:0000256" key="1">
    <source>
        <dbReference type="ARBA" id="ARBA00023172"/>
    </source>
</evidence>
<dbReference type="AlphaFoldDB" id="A0A8H7VJM1"/>
<organism evidence="2 3">
    <name type="scientific">Circinella minor</name>
    <dbReference type="NCBI Taxonomy" id="1195481"/>
    <lineage>
        <taxon>Eukaryota</taxon>
        <taxon>Fungi</taxon>
        <taxon>Fungi incertae sedis</taxon>
        <taxon>Mucoromycota</taxon>
        <taxon>Mucoromycotina</taxon>
        <taxon>Mucoromycetes</taxon>
        <taxon>Mucorales</taxon>
        <taxon>Lichtheimiaceae</taxon>
        <taxon>Circinella</taxon>
    </lineage>
</organism>
<dbReference type="PANTHER" id="PTHR35617:SF3">
    <property type="entry name" value="CORE-BINDING (CB) DOMAIN-CONTAINING PROTEIN"/>
    <property type="match status" value="1"/>
</dbReference>
<keyword evidence="3" id="KW-1185">Reference proteome</keyword>